<comment type="caution">
    <text evidence="7">The sequence shown here is derived from an EMBL/GenBank/DDBJ whole genome shotgun (WGS) entry which is preliminary data.</text>
</comment>
<evidence type="ECO:0000256" key="4">
    <source>
        <dbReference type="ARBA" id="ARBA00023163"/>
    </source>
</evidence>
<dbReference type="GO" id="GO:0003677">
    <property type="term" value="F:DNA binding"/>
    <property type="evidence" value="ECO:0007669"/>
    <property type="project" value="UniProtKB-KW"/>
</dbReference>
<protein>
    <submittedName>
        <fullName evidence="7">B3 domain-containing protein REM16</fullName>
    </submittedName>
</protein>
<reference evidence="8" key="1">
    <citation type="submission" date="2024-07" db="EMBL/GenBank/DDBJ databases">
        <title>Two chromosome-level genome assemblies of Korean endemic species Abeliophyllum distichum and Forsythia ovata (Oleaceae).</title>
        <authorList>
            <person name="Jang H."/>
        </authorList>
    </citation>
    <scope>NUCLEOTIDE SEQUENCE [LARGE SCALE GENOMIC DNA]</scope>
</reference>
<dbReference type="PANTHER" id="PTHR35317">
    <property type="entry name" value="OS04G0629600 PROTEIN"/>
    <property type="match status" value="1"/>
</dbReference>
<dbReference type="InterPro" id="IPR003340">
    <property type="entry name" value="B3_DNA-bd"/>
</dbReference>
<dbReference type="GO" id="GO:0005634">
    <property type="term" value="C:nucleus"/>
    <property type="evidence" value="ECO:0007669"/>
    <property type="project" value="UniProtKB-SubCell"/>
</dbReference>
<dbReference type="EMBL" id="JBFOLK010000014">
    <property type="protein sequence ID" value="KAL2461340.1"/>
    <property type="molecule type" value="Genomic_DNA"/>
</dbReference>
<dbReference type="Pfam" id="PF14223">
    <property type="entry name" value="Retrotran_gag_2"/>
    <property type="match status" value="1"/>
</dbReference>
<name>A0ABD1PBT1_9LAMI</name>
<keyword evidence="3" id="KW-0238">DNA-binding</keyword>
<keyword evidence="8" id="KW-1185">Reference proteome</keyword>
<dbReference type="Gene3D" id="2.40.330.10">
    <property type="entry name" value="DNA-binding pseudobarrel domain"/>
    <property type="match status" value="1"/>
</dbReference>
<evidence type="ECO:0000256" key="5">
    <source>
        <dbReference type="ARBA" id="ARBA00023242"/>
    </source>
</evidence>
<organism evidence="7 8">
    <name type="scientific">Abeliophyllum distichum</name>
    <dbReference type="NCBI Taxonomy" id="126358"/>
    <lineage>
        <taxon>Eukaryota</taxon>
        <taxon>Viridiplantae</taxon>
        <taxon>Streptophyta</taxon>
        <taxon>Embryophyta</taxon>
        <taxon>Tracheophyta</taxon>
        <taxon>Spermatophyta</taxon>
        <taxon>Magnoliopsida</taxon>
        <taxon>eudicotyledons</taxon>
        <taxon>Gunneridae</taxon>
        <taxon>Pentapetalae</taxon>
        <taxon>asterids</taxon>
        <taxon>lamiids</taxon>
        <taxon>Lamiales</taxon>
        <taxon>Oleaceae</taxon>
        <taxon>Forsythieae</taxon>
        <taxon>Abeliophyllum</taxon>
    </lineage>
</organism>
<dbReference type="PANTHER" id="PTHR35317:SF35">
    <property type="entry name" value="DUF4219 DOMAIN-CONTAINING PROTEIN"/>
    <property type="match status" value="1"/>
</dbReference>
<proteinExistence type="predicted"/>
<dbReference type="InterPro" id="IPR015300">
    <property type="entry name" value="DNA-bd_pseudobarrel_sf"/>
</dbReference>
<keyword evidence="5" id="KW-0539">Nucleus</keyword>
<comment type="subcellular location">
    <subcellularLocation>
        <location evidence="1">Nucleus</location>
    </subcellularLocation>
</comment>
<evidence type="ECO:0000313" key="8">
    <source>
        <dbReference type="Proteomes" id="UP001604336"/>
    </source>
</evidence>
<dbReference type="SUPFAM" id="SSF101936">
    <property type="entry name" value="DNA-binding pseudobarrel domain"/>
    <property type="match status" value="1"/>
</dbReference>
<gene>
    <name evidence="7" type="ORF">Adt_44760</name>
</gene>
<evidence type="ECO:0000256" key="3">
    <source>
        <dbReference type="ARBA" id="ARBA00023125"/>
    </source>
</evidence>
<evidence type="ECO:0000256" key="2">
    <source>
        <dbReference type="ARBA" id="ARBA00023015"/>
    </source>
</evidence>
<accession>A0ABD1PBT1</accession>
<dbReference type="PROSITE" id="PS50863">
    <property type="entry name" value="B3"/>
    <property type="match status" value="1"/>
</dbReference>
<keyword evidence="2" id="KW-0805">Transcription regulation</keyword>
<evidence type="ECO:0000259" key="6">
    <source>
        <dbReference type="PROSITE" id="PS50863"/>
    </source>
</evidence>
<dbReference type="CDD" id="cd10017">
    <property type="entry name" value="B3_DNA"/>
    <property type="match status" value="1"/>
</dbReference>
<dbReference type="AlphaFoldDB" id="A0ABD1PBT1"/>
<keyword evidence="4" id="KW-0804">Transcription</keyword>
<sequence length="310" mass="35305">MASSSNNIYVPMFSGEHFDHWSVKMKTVLISQDLWEYVEEGYEAPNPTTMLTSEQKHQFRENRRNDGKALSIIQRGLSSSFFPRILNAKTAEEAWDILHKEFQMNFKMDASTTAPQKVDYASRPEPMLSSSPTHLYEDGITHILGKPLDHLARSKSHIKSTNHMKDSSATDPDITHLDEEGITPLLGVPFYDLVLSKAHMKPAYHMRFPPRMDSALPLVTVPAIIKCFGKTWEGNFCGDRTPKGFDSSWRKFVDDNNLVVGDALVFELLESSYVKVMFKVQILRCAIPPELQELINKRRAESQVITIDDE</sequence>
<evidence type="ECO:0000256" key="1">
    <source>
        <dbReference type="ARBA" id="ARBA00004123"/>
    </source>
</evidence>
<feature type="domain" description="TF-B3" evidence="6">
    <location>
        <begin position="229"/>
        <end position="286"/>
    </location>
</feature>
<evidence type="ECO:0000313" key="7">
    <source>
        <dbReference type="EMBL" id="KAL2461340.1"/>
    </source>
</evidence>
<dbReference type="Proteomes" id="UP001604336">
    <property type="component" value="Unassembled WGS sequence"/>
</dbReference>